<proteinExistence type="predicted"/>
<dbReference type="RefSeq" id="WP_252662738.1">
    <property type="nucleotide sequence ID" value="NZ_CP098611.1"/>
</dbReference>
<protein>
    <submittedName>
        <fullName evidence="4">Sulfotransferase domain-containing protein</fullName>
    </submittedName>
</protein>
<dbReference type="PANTHER" id="PTHR10605:SF56">
    <property type="entry name" value="BIFUNCTIONAL HEPARAN SULFATE N-DEACETYLASE_N-SULFOTRANSFERASE"/>
    <property type="match status" value="1"/>
</dbReference>
<dbReference type="Proteomes" id="UP001056708">
    <property type="component" value="Chromosome"/>
</dbReference>
<keyword evidence="2" id="KW-0325">Glycoprotein</keyword>
<reference evidence="4" key="1">
    <citation type="submission" date="2022-06" db="EMBL/GenBank/DDBJ databases">
        <title>Genome sequence of Phormidium yuhuli AB48 isolated from an industrial photobioreactor environment.</title>
        <authorList>
            <person name="Qiu Y."/>
            <person name="Noonan A.J.C."/>
            <person name="Dofher K."/>
            <person name="Koch M."/>
            <person name="Kieft B."/>
            <person name="Lin X."/>
            <person name="Ziels R.M."/>
            <person name="Hallam S.J."/>
        </authorList>
    </citation>
    <scope>NUCLEOTIDE SEQUENCE</scope>
    <source>
        <strain evidence="4">AB48</strain>
    </source>
</reference>
<accession>A0ABY5AR51</accession>
<dbReference type="InterPro" id="IPR037359">
    <property type="entry name" value="NST/OST"/>
</dbReference>
<dbReference type="EMBL" id="CP098611">
    <property type="protein sequence ID" value="USR90714.1"/>
    <property type="molecule type" value="Genomic_DNA"/>
</dbReference>
<name>A0ABY5AR51_9CYAN</name>
<keyword evidence="5" id="KW-1185">Reference proteome</keyword>
<dbReference type="InterPro" id="IPR027417">
    <property type="entry name" value="P-loop_NTPase"/>
</dbReference>
<evidence type="ECO:0000259" key="3">
    <source>
        <dbReference type="Pfam" id="PF00685"/>
    </source>
</evidence>
<evidence type="ECO:0000256" key="1">
    <source>
        <dbReference type="ARBA" id="ARBA00022679"/>
    </source>
</evidence>
<sequence>MPDFLIIGAQKGGTTSALHYLSQHPQIEVAPQKEVHYFDLNYSQGLSWYQQQFPNPNPDILRGEASPYYILHPDVPRRVAADFPHIKLIALLRNPVERAISHYHHAIKEGLETLPLEDAIAQEPIRLAGEAQKLQDDPNYHSYAYQHHSYLIRGEYLNQLQRWWAHFPKQQLLILHSDDLYQQPQATLNRMLTFLNLPELPLTQFPTLNSGNYSHVSESIQQQLRERFRPHNQRLFAALNQNWGW</sequence>
<gene>
    <name evidence="4" type="ORF">NEA10_18120</name>
</gene>
<evidence type="ECO:0000313" key="4">
    <source>
        <dbReference type="EMBL" id="USR90714.1"/>
    </source>
</evidence>
<dbReference type="Gene3D" id="3.40.50.300">
    <property type="entry name" value="P-loop containing nucleotide triphosphate hydrolases"/>
    <property type="match status" value="1"/>
</dbReference>
<dbReference type="Pfam" id="PF00685">
    <property type="entry name" value="Sulfotransfer_1"/>
    <property type="match status" value="1"/>
</dbReference>
<organism evidence="4 5">
    <name type="scientific">Phormidium yuhuli AB48</name>
    <dbReference type="NCBI Taxonomy" id="2940671"/>
    <lineage>
        <taxon>Bacteria</taxon>
        <taxon>Bacillati</taxon>
        <taxon>Cyanobacteriota</taxon>
        <taxon>Cyanophyceae</taxon>
        <taxon>Oscillatoriophycideae</taxon>
        <taxon>Oscillatoriales</taxon>
        <taxon>Oscillatoriaceae</taxon>
        <taxon>Phormidium</taxon>
        <taxon>Phormidium yuhuli</taxon>
    </lineage>
</organism>
<dbReference type="PANTHER" id="PTHR10605">
    <property type="entry name" value="HEPARAN SULFATE SULFOTRANSFERASE"/>
    <property type="match status" value="1"/>
</dbReference>
<evidence type="ECO:0000256" key="2">
    <source>
        <dbReference type="ARBA" id="ARBA00023180"/>
    </source>
</evidence>
<dbReference type="InterPro" id="IPR000863">
    <property type="entry name" value="Sulfotransferase_dom"/>
</dbReference>
<keyword evidence="1" id="KW-0808">Transferase</keyword>
<feature type="domain" description="Sulfotransferase" evidence="3">
    <location>
        <begin position="2"/>
        <end position="198"/>
    </location>
</feature>
<evidence type="ECO:0000313" key="5">
    <source>
        <dbReference type="Proteomes" id="UP001056708"/>
    </source>
</evidence>
<dbReference type="SUPFAM" id="SSF52540">
    <property type="entry name" value="P-loop containing nucleoside triphosphate hydrolases"/>
    <property type="match status" value="1"/>
</dbReference>